<dbReference type="EnsemblBacteria" id="ACA37901">
    <property type="protein sequence ID" value="ACA37901"/>
    <property type="gene ID" value="Bsph_0272"/>
</dbReference>
<reference evidence="1 2" key="1">
    <citation type="journal article" date="2008" name="J. Bacteriol.">
        <title>Complete genome sequence of the mosquitocidal bacterium Bacillus sphaericus C3-41 and comparison with those of closely related Bacillus species.</title>
        <authorList>
            <person name="Hu X."/>
            <person name="Fan W."/>
            <person name="Han B."/>
            <person name="Liu H."/>
            <person name="Zheng D."/>
            <person name="Li Q."/>
            <person name="Dong W."/>
            <person name="Yan J."/>
            <person name="Gao M."/>
            <person name="Berry C."/>
            <person name="Yuan Z."/>
        </authorList>
    </citation>
    <scope>NUCLEOTIDE SEQUENCE [LARGE SCALE GENOMIC DNA]</scope>
    <source>
        <strain evidence="1 2">C3-41</strain>
    </source>
</reference>
<accession>B1HU10</accession>
<gene>
    <name evidence="1" type="ordered locus">Bsph_0272</name>
</gene>
<dbReference type="HOGENOM" id="CLU_3185496_0_0_9"/>
<evidence type="ECO:0000313" key="1">
    <source>
        <dbReference type="EMBL" id="ACA37901.1"/>
    </source>
</evidence>
<dbReference type="KEGG" id="lsp:Bsph_0272"/>
<dbReference type="AlphaFoldDB" id="B1HU10"/>
<dbReference type="Proteomes" id="UP000002164">
    <property type="component" value="Chromosome"/>
</dbReference>
<protein>
    <submittedName>
        <fullName evidence="1">Uncharacterized protein</fullName>
    </submittedName>
</protein>
<dbReference type="EMBL" id="CP000817">
    <property type="protein sequence ID" value="ACA37901.1"/>
    <property type="molecule type" value="Genomic_DNA"/>
</dbReference>
<proteinExistence type="predicted"/>
<name>B1HU10_LYSSC</name>
<organism evidence="1 2">
    <name type="scientific">Lysinibacillus sphaericus (strain C3-41)</name>
    <dbReference type="NCBI Taxonomy" id="444177"/>
    <lineage>
        <taxon>Bacteria</taxon>
        <taxon>Bacillati</taxon>
        <taxon>Bacillota</taxon>
        <taxon>Bacilli</taxon>
        <taxon>Bacillales</taxon>
        <taxon>Bacillaceae</taxon>
        <taxon>Lysinibacillus</taxon>
    </lineage>
</organism>
<evidence type="ECO:0000313" key="2">
    <source>
        <dbReference type="Proteomes" id="UP000002164"/>
    </source>
</evidence>
<sequence length="46" mass="5654">MWEYYTGRKNEAEKYLQEISEKYFVVIEKLKALNEILLDGKKQYIH</sequence>